<dbReference type="Pfam" id="PF01232">
    <property type="entry name" value="Mannitol_dh"/>
    <property type="match status" value="1"/>
</dbReference>
<evidence type="ECO:0000256" key="1">
    <source>
        <dbReference type="ARBA" id="ARBA00023002"/>
    </source>
</evidence>
<dbReference type="PANTHER" id="PTHR43362">
    <property type="entry name" value="MANNITOL DEHYDROGENASE DSF1-RELATED"/>
    <property type="match status" value="1"/>
</dbReference>
<dbReference type="InterPro" id="IPR008927">
    <property type="entry name" value="6-PGluconate_DH-like_C_sf"/>
</dbReference>
<keyword evidence="6" id="KW-1185">Reference proteome</keyword>
<protein>
    <submittedName>
        <fullName evidence="5">Mannitol dehydrogenase family protein</fullName>
        <ecNumber evidence="5">1.1.1.-</ecNumber>
    </submittedName>
</protein>
<gene>
    <name evidence="5" type="ORF">ACFQRI_22545</name>
</gene>
<dbReference type="Gene3D" id="1.10.1040.10">
    <property type="entry name" value="N-(1-d-carboxylethyl)-l-norvaline Dehydrogenase, domain 2"/>
    <property type="match status" value="1"/>
</dbReference>
<comment type="caution">
    <text evidence="5">The sequence shown here is derived from an EMBL/GenBank/DDBJ whole genome shotgun (WGS) entry which is preliminary data.</text>
</comment>
<comment type="catalytic activity">
    <reaction evidence="2">
        <text>D-mannitol 1-phosphate + NAD(+) = beta-D-fructose 6-phosphate + NADH + H(+)</text>
        <dbReference type="Rhea" id="RHEA:19661"/>
        <dbReference type="ChEBI" id="CHEBI:15378"/>
        <dbReference type="ChEBI" id="CHEBI:57540"/>
        <dbReference type="ChEBI" id="CHEBI:57634"/>
        <dbReference type="ChEBI" id="CHEBI:57945"/>
        <dbReference type="ChEBI" id="CHEBI:61381"/>
        <dbReference type="EC" id="1.1.1.17"/>
    </reaction>
</comment>
<dbReference type="SUPFAM" id="SSF51735">
    <property type="entry name" value="NAD(P)-binding Rossmann-fold domains"/>
    <property type="match status" value="1"/>
</dbReference>
<dbReference type="SUPFAM" id="SSF48179">
    <property type="entry name" value="6-phosphogluconate dehydrogenase C-terminal domain-like"/>
    <property type="match status" value="1"/>
</dbReference>
<name>A0ABW2LNT4_9PSEU</name>
<evidence type="ECO:0000259" key="4">
    <source>
        <dbReference type="Pfam" id="PF08125"/>
    </source>
</evidence>
<dbReference type="PRINTS" id="PR00084">
    <property type="entry name" value="MTLDHDRGNASE"/>
</dbReference>
<dbReference type="InterPro" id="IPR000669">
    <property type="entry name" value="Mannitol_DH"/>
</dbReference>
<dbReference type="InterPro" id="IPR013328">
    <property type="entry name" value="6PGD_dom2"/>
</dbReference>
<evidence type="ECO:0000313" key="5">
    <source>
        <dbReference type="EMBL" id="MFC7344197.1"/>
    </source>
</evidence>
<evidence type="ECO:0000256" key="2">
    <source>
        <dbReference type="ARBA" id="ARBA00048615"/>
    </source>
</evidence>
<dbReference type="RefSeq" id="WP_380671761.1">
    <property type="nucleotide sequence ID" value="NZ_JBHTCJ010000014.1"/>
</dbReference>
<dbReference type="Gene3D" id="3.40.50.720">
    <property type="entry name" value="NAD(P)-binding Rossmann-like Domain"/>
    <property type="match status" value="1"/>
</dbReference>
<dbReference type="InterPro" id="IPR013118">
    <property type="entry name" value="Mannitol_DH_C"/>
</dbReference>
<reference evidence="6" key="1">
    <citation type="journal article" date="2019" name="Int. J. Syst. Evol. Microbiol.">
        <title>The Global Catalogue of Microorganisms (GCM) 10K type strain sequencing project: providing services to taxonomists for standard genome sequencing and annotation.</title>
        <authorList>
            <consortium name="The Broad Institute Genomics Platform"/>
            <consortium name="The Broad Institute Genome Sequencing Center for Infectious Disease"/>
            <person name="Wu L."/>
            <person name="Ma J."/>
        </authorList>
    </citation>
    <scope>NUCLEOTIDE SEQUENCE [LARGE SCALE GENOMIC DNA]</scope>
    <source>
        <strain evidence="6">WLHS5</strain>
    </source>
</reference>
<dbReference type="GO" id="GO:0016491">
    <property type="term" value="F:oxidoreductase activity"/>
    <property type="evidence" value="ECO:0007669"/>
    <property type="project" value="UniProtKB-KW"/>
</dbReference>
<sequence length="428" mass="46137">MTTRIDRASAGLPPAAPVRAVHLGLGGFHRSHQAWYTAASPEWGIAAYTFRNTELPRALEQQEGAYTLLVPGAPEATEAIGSISRAHPGADRASWSRDLACPDVAVLTLTVTEAAYAAPERDADSATGRLLAGLRERFRTSGAPIALVPCDNVPDNGAVLRSVLRAATRDDLRFSGWLEEQVSIASTVVDRITPAPTPRDVREVLDTTGLRDEAPVVAEPFSEWLISGDFPAGRPPWELRGARFVDDVGVYQQRKLWFLNGAHTLLAYAGLARGHRTVREAVGDDVLVEMVQAWWQTASRHIPIDAAELAEYRRRLIERFAAPGLRHELAQIAEGGSQKIPARWLPVLRAERAAGRLPEPLVRGLAAWVAHLRVGEVRDPRAAELVGSARAADPVRRTLSALGPDAGADDELVSAVGAELATLAKAGN</sequence>
<dbReference type="InterPro" id="IPR050988">
    <property type="entry name" value="Mannitol_DH/Oxidoreductase"/>
</dbReference>
<proteinExistence type="predicted"/>
<dbReference type="EMBL" id="JBHTCJ010000014">
    <property type="protein sequence ID" value="MFC7344197.1"/>
    <property type="molecule type" value="Genomic_DNA"/>
</dbReference>
<keyword evidence="1 5" id="KW-0560">Oxidoreductase</keyword>
<dbReference type="InterPro" id="IPR013131">
    <property type="entry name" value="Mannitol_DH_N"/>
</dbReference>
<dbReference type="PANTHER" id="PTHR43362:SF1">
    <property type="entry name" value="MANNITOL DEHYDROGENASE 2-RELATED"/>
    <property type="match status" value="1"/>
</dbReference>
<accession>A0ABW2LNT4</accession>
<feature type="domain" description="Mannitol dehydrogenase C-terminal" evidence="4">
    <location>
        <begin position="247"/>
        <end position="373"/>
    </location>
</feature>
<dbReference type="Pfam" id="PF08125">
    <property type="entry name" value="Mannitol_dh_C"/>
    <property type="match status" value="1"/>
</dbReference>
<evidence type="ECO:0000259" key="3">
    <source>
        <dbReference type="Pfam" id="PF01232"/>
    </source>
</evidence>
<feature type="domain" description="Mannitol dehydrogenase N-terminal" evidence="3">
    <location>
        <begin position="19"/>
        <end position="238"/>
    </location>
</feature>
<dbReference type="InterPro" id="IPR036291">
    <property type="entry name" value="NAD(P)-bd_dom_sf"/>
</dbReference>
<dbReference type="EC" id="1.1.1.-" evidence="5"/>
<organism evidence="5 6">
    <name type="scientific">Saccharopolyspora griseoalba</name>
    <dbReference type="NCBI Taxonomy" id="1431848"/>
    <lineage>
        <taxon>Bacteria</taxon>
        <taxon>Bacillati</taxon>
        <taxon>Actinomycetota</taxon>
        <taxon>Actinomycetes</taxon>
        <taxon>Pseudonocardiales</taxon>
        <taxon>Pseudonocardiaceae</taxon>
        <taxon>Saccharopolyspora</taxon>
    </lineage>
</organism>
<dbReference type="Proteomes" id="UP001596504">
    <property type="component" value="Unassembled WGS sequence"/>
</dbReference>
<evidence type="ECO:0000313" key="6">
    <source>
        <dbReference type="Proteomes" id="UP001596504"/>
    </source>
</evidence>